<dbReference type="EMBL" id="JAIFTX010000002">
    <property type="protein sequence ID" value="MBX7289656.1"/>
    <property type="molecule type" value="Genomic_DNA"/>
</dbReference>
<protein>
    <submittedName>
        <fullName evidence="3">DUF881 domain-containing protein</fullName>
    </submittedName>
</protein>
<dbReference type="Gene3D" id="3.30.70.1880">
    <property type="entry name" value="Protein of unknown function DUF881"/>
    <property type="match status" value="1"/>
</dbReference>
<dbReference type="RefSeq" id="WP_021875836.1">
    <property type="nucleotide sequence ID" value="NZ_CP018624.1"/>
</dbReference>
<dbReference type="KEGG" id="cchv:BTM20_08200"/>
<name>A0ABD4RE84_9CLOT</name>
<comment type="caution">
    <text evidence="3">The sequence shown here is derived from an EMBL/GenBank/DDBJ whole genome shotgun (WGS) entry which is preliminary data.</text>
</comment>
<organism evidence="3 4">
    <name type="scientific">Clostridium chauvoei</name>
    <dbReference type="NCBI Taxonomy" id="46867"/>
    <lineage>
        <taxon>Bacteria</taxon>
        <taxon>Bacillati</taxon>
        <taxon>Bacillota</taxon>
        <taxon>Clostridia</taxon>
        <taxon>Eubacteriales</taxon>
        <taxon>Clostridiaceae</taxon>
        <taxon>Clostridium</taxon>
    </lineage>
</organism>
<dbReference type="Pfam" id="PF05949">
    <property type="entry name" value="DUF881"/>
    <property type="match status" value="1"/>
</dbReference>
<feature type="coiled-coil region" evidence="2">
    <location>
        <begin position="33"/>
        <end position="91"/>
    </location>
</feature>
<evidence type="ECO:0000313" key="3">
    <source>
        <dbReference type="EMBL" id="MBX7289656.1"/>
    </source>
</evidence>
<dbReference type="Proteomes" id="UP000775179">
    <property type="component" value="Unassembled WGS sequence"/>
</dbReference>
<evidence type="ECO:0000256" key="2">
    <source>
        <dbReference type="SAM" id="Coils"/>
    </source>
</evidence>
<gene>
    <name evidence="3" type="ORF">K4H94_01135</name>
</gene>
<proteinExistence type="inferred from homology"/>
<dbReference type="AlphaFoldDB" id="A0ABD4RE84"/>
<evidence type="ECO:0000313" key="4">
    <source>
        <dbReference type="Proteomes" id="UP000775179"/>
    </source>
</evidence>
<dbReference type="GeneID" id="66301850"/>
<evidence type="ECO:0000256" key="1">
    <source>
        <dbReference type="ARBA" id="ARBA00009108"/>
    </source>
</evidence>
<reference evidence="3 4" key="1">
    <citation type="submission" date="2021-08" db="EMBL/GenBank/DDBJ databases">
        <title>Genome sequence analysis of Clostridium chauvoei strains of European origin and evaluation of typing options for outbreak investigations.</title>
        <authorList>
            <person name="Abdel-Glil M."/>
            <person name="Thomas P."/>
            <person name="Seyboldt C."/>
        </authorList>
    </citation>
    <scope>NUCLEOTIDE SEQUENCE [LARGE SCALE GENOMIC DNA]</scope>
    <source>
        <strain evidence="3 4">S0260-09</strain>
    </source>
</reference>
<dbReference type="PANTHER" id="PTHR37313">
    <property type="entry name" value="UPF0749 PROTEIN RV1825"/>
    <property type="match status" value="1"/>
</dbReference>
<keyword evidence="2" id="KW-0175">Coiled coil</keyword>
<accession>A0ABD4RE84</accession>
<dbReference type="InterPro" id="IPR010273">
    <property type="entry name" value="DUF881"/>
</dbReference>
<dbReference type="PANTHER" id="PTHR37313:SF2">
    <property type="entry name" value="UPF0749 PROTEIN YLXX"/>
    <property type="match status" value="1"/>
</dbReference>
<comment type="similarity">
    <text evidence="1">Belongs to the UPF0749 family.</text>
</comment>
<sequence length="239" mass="26388">MKRATSQIVVAVVCALLGFLLAHQFKLLNKKEQTNLNSQNSNIIAEIDSLKKEKEELMKSNGTLLEQLKTLEEAAAKKGEVEGEVKKQLDNARMHLGLVDVKGPGMTITITPKTNIFGSSGSDSARDISEEELVHIVNLLWYSRAEAISINDFRITPQTGIKNSGNYIWISSVGKIDPKDKIVIKVIGEKEKLNVGMTFPGSLDYAALQNYNAEVKTSDDIVINKTTQSLKSEFIKPIN</sequence>